<accession>A0A382ITL1</accession>
<name>A0A382ITL1_9ZZZZ</name>
<evidence type="ECO:0000313" key="1">
    <source>
        <dbReference type="EMBL" id="SVC03164.1"/>
    </source>
</evidence>
<proteinExistence type="predicted"/>
<organism evidence="1">
    <name type="scientific">marine metagenome</name>
    <dbReference type="NCBI Taxonomy" id="408172"/>
    <lineage>
        <taxon>unclassified sequences</taxon>
        <taxon>metagenomes</taxon>
        <taxon>ecological metagenomes</taxon>
    </lineage>
</organism>
<dbReference type="AlphaFoldDB" id="A0A382ITL1"/>
<gene>
    <name evidence="1" type="ORF">METZ01_LOCUS256018</name>
</gene>
<protein>
    <submittedName>
        <fullName evidence="1">Uncharacterized protein</fullName>
    </submittedName>
</protein>
<reference evidence="1" key="1">
    <citation type="submission" date="2018-05" db="EMBL/GenBank/DDBJ databases">
        <authorList>
            <person name="Lanie J.A."/>
            <person name="Ng W.-L."/>
            <person name="Kazmierczak K.M."/>
            <person name="Andrzejewski T.M."/>
            <person name="Davidsen T.M."/>
            <person name="Wayne K.J."/>
            <person name="Tettelin H."/>
            <person name="Glass J.I."/>
            <person name="Rusch D."/>
            <person name="Podicherti R."/>
            <person name="Tsui H.-C.T."/>
            <person name="Winkler M.E."/>
        </authorList>
    </citation>
    <scope>NUCLEOTIDE SEQUENCE</scope>
</reference>
<sequence>HIKTSQGGHQLTNALLSEFLLDKSNWQFESFEGKDNKDVGSPRSIAVNA</sequence>
<feature type="non-terminal residue" evidence="1">
    <location>
        <position position="1"/>
    </location>
</feature>
<dbReference type="EMBL" id="UINC01069637">
    <property type="protein sequence ID" value="SVC03164.1"/>
    <property type="molecule type" value="Genomic_DNA"/>
</dbReference>